<evidence type="ECO:0000313" key="7">
    <source>
        <dbReference type="Ensembl" id="ENSFHEP00000003500.1"/>
    </source>
</evidence>
<dbReference type="GO" id="GO:0008270">
    <property type="term" value="F:zinc ion binding"/>
    <property type="evidence" value="ECO:0007669"/>
    <property type="project" value="UniProtKB-KW"/>
</dbReference>
<dbReference type="GO" id="GO:0003677">
    <property type="term" value="F:DNA binding"/>
    <property type="evidence" value="ECO:0007669"/>
    <property type="project" value="UniProtKB-UniRule"/>
</dbReference>
<evidence type="ECO:0000259" key="6">
    <source>
        <dbReference type="PROSITE" id="PS50950"/>
    </source>
</evidence>
<evidence type="ECO:0000256" key="1">
    <source>
        <dbReference type="ARBA" id="ARBA00022723"/>
    </source>
</evidence>
<evidence type="ECO:0000256" key="4">
    <source>
        <dbReference type="ARBA" id="ARBA00023125"/>
    </source>
</evidence>
<organism evidence="7 8">
    <name type="scientific">Fundulus heteroclitus</name>
    <name type="common">Killifish</name>
    <name type="synonym">Mummichog</name>
    <dbReference type="NCBI Taxonomy" id="8078"/>
    <lineage>
        <taxon>Eukaryota</taxon>
        <taxon>Metazoa</taxon>
        <taxon>Chordata</taxon>
        <taxon>Craniata</taxon>
        <taxon>Vertebrata</taxon>
        <taxon>Euteleostomi</taxon>
        <taxon>Actinopterygii</taxon>
        <taxon>Neopterygii</taxon>
        <taxon>Teleostei</taxon>
        <taxon>Neoteleostei</taxon>
        <taxon>Acanthomorphata</taxon>
        <taxon>Ovalentaria</taxon>
        <taxon>Atherinomorphae</taxon>
        <taxon>Cyprinodontiformes</taxon>
        <taxon>Fundulidae</taxon>
        <taxon>Fundulus</taxon>
    </lineage>
</organism>
<keyword evidence="8" id="KW-1185">Reference proteome</keyword>
<reference evidence="7" key="2">
    <citation type="submission" date="2025-09" db="UniProtKB">
        <authorList>
            <consortium name="Ensembl"/>
        </authorList>
    </citation>
    <scope>IDENTIFICATION</scope>
</reference>
<dbReference type="AlphaFoldDB" id="A0A3Q2NWG3"/>
<feature type="domain" description="THAP-type" evidence="6">
    <location>
        <begin position="1"/>
        <end position="74"/>
    </location>
</feature>
<keyword evidence="4 5" id="KW-0238">DNA-binding</keyword>
<protein>
    <recommendedName>
        <fullName evidence="6">THAP-type domain-containing protein</fullName>
    </recommendedName>
</protein>
<proteinExistence type="predicted"/>
<keyword evidence="3" id="KW-0862">Zinc</keyword>
<dbReference type="SUPFAM" id="SSF57716">
    <property type="entry name" value="Glucocorticoid receptor-like (DNA-binding domain)"/>
    <property type="match status" value="1"/>
</dbReference>
<dbReference type="Ensembl" id="ENSFHET00000010445.1">
    <property type="protein sequence ID" value="ENSFHEP00000003500.1"/>
    <property type="gene ID" value="ENSFHEG00000004398.1"/>
</dbReference>
<dbReference type="PROSITE" id="PS50950">
    <property type="entry name" value="ZF_THAP"/>
    <property type="match status" value="1"/>
</dbReference>
<evidence type="ECO:0000313" key="8">
    <source>
        <dbReference type="Proteomes" id="UP000265000"/>
    </source>
</evidence>
<name>A0A3Q2NWG3_FUNHE</name>
<sequence>MVNTCSTVGCTNRQKKDNIVKIHRFPADEIRVRLDDPSKPWEPKSHRICSVHFTGGCVPQICFYRPVLNRETVI</sequence>
<keyword evidence="1" id="KW-0479">Metal-binding</keyword>
<dbReference type="Pfam" id="PF05485">
    <property type="entry name" value="THAP"/>
    <property type="match status" value="1"/>
</dbReference>
<evidence type="ECO:0000256" key="5">
    <source>
        <dbReference type="PROSITE-ProRule" id="PRU00309"/>
    </source>
</evidence>
<reference evidence="7" key="1">
    <citation type="submission" date="2025-08" db="UniProtKB">
        <authorList>
            <consortium name="Ensembl"/>
        </authorList>
    </citation>
    <scope>IDENTIFICATION</scope>
</reference>
<evidence type="ECO:0000256" key="3">
    <source>
        <dbReference type="ARBA" id="ARBA00022833"/>
    </source>
</evidence>
<evidence type="ECO:0000256" key="2">
    <source>
        <dbReference type="ARBA" id="ARBA00022771"/>
    </source>
</evidence>
<dbReference type="InterPro" id="IPR006612">
    <property type="entry name" value="THAP_Znf"/>
</dbReference>
<dbReference type="Proteomes" id="UP000265000">
    <property type="component" value="Unplaced"/>
</dbReference>
<keyword evidence="2 5" id="KW-0863">Zinc-finger</keyword>
<accession>A0A3Q2NWG3</accession>